<evidence type="ECO:0000256" key="1">
    <source>
        <dbReference type="ARBA" id="ARBA00003640"/>
    </source>
</evidence>
<organism evidence="7 8">
    <name type="scientific">Candidatus Scybalocola faecigallinarum</name>
    <dbReference type="NCBI Taxonomy" id="2840941"/>
    <lineage>
        <taxon>Bacteria</taxon>
        <taxon>Bacillati</taxon>
        <taxon>Bacillota</taxon>
        <taxon>Clostridia</taxon>
        <taxon>Lachnospirales</taxon>
        <taxon>Lachnospiraceae</taxon>
        <taxon>Lachnospiraceae incertae sedis</taxon>
        <taxon>Candidatus Scybalocola (ex Gilroy et al. 2021)</taxon>
    </lineage>
</organism>
<reference evidence="7" key="2">
    <citation type="journal article" date="2021" name="PeerJ">
        <title>Extensive microbial diversity within the chicken gut microbiome revealed by metagenomics and culture.</title>
        <authorList>
            <person name="Gilroy R."/>
            <person name="Ravi A."/>
            <person name="Getino M."/>
            <person name="Pursley I."/>
            <person name="Horton D.L."/>
            <person name="Alikhan N.F."/>
            <person name="Baker D."/>
            <person name="Gharbi K."/>
            <person name="Hall N."/>
            <person name="Watson M."/>
            <person name="Adriaenssens E.M."/>
            <person name="Foster-Nyarko E."/>
            <person name="Jarju S."/>
            <person name="Secka A."/>
            <person name="Antonio M."/>
            <person name="Oren A."/>
            <person name="Chaudhuri R.R."/>
            <person name="La Ragione R."/>
            <person name="Hildebrand F."/>
            <person name="Pallen M.J."/>
        </authorList>
    </citation>
    <scope>NUCLEOTIDE SEQUENCE</scope>
    <source>
        <strain evidence="7">CHK178-757</strain>
    </source>
</reference>
<comment type="function">
    <text evidence="1">This subunit may be involved in monitoring complementarity of crRNA and target RNA.</text>
</comment>
<dbReference type="Pfam" id="PF03750">
    <property type="entry name" value="Csm2_III-A"/>
    <property type="match status" value="1"/>
</dbReference>
<comment type="similarity">
    <text evidence="2">Belongs to the CRISPR-associated Csm2 family.</text>
</comment>
<dbReference type="EMBL" id="DVIT01000032">
    <property type="protein sequence ID" value="HIS47778.1"/>
    <property type="molecule type" value="Genomic_DNA"/>
</dbReference>
<proteinExistence type="inferred from homology"/>
<reference evidence="7" key="1">
    <citation type="submission" date="2020-10" db="EMBL/GenBank/DDBJ databases">
        <authorList>
            <person name="Gilroy R."/>
        </authorList>
    </citation>
    <scope>NUCLEOTIDE SEQUENCE</scope>
    <source>
        <strain evidence="7">CHK178-757</strain>
    </source>
</reference>
<evidence type="ECO:0000256" key="4">
    <source>
        <dbReference type="ARBA" id="ARBA00022884"/>
    </source>
</evidence>
<protein>
    <recommendedName>
        <fullName evidence="3">CRISPR system Cms protein Csm2</fullName>
    </recommendedName>
    <alternativeName>
        <fullName evidence="6">CRISPR type III A-associated protein Csm2</fullName>
    </alternativeName>
</protein>
<dbReference type="NCBIfam" id="TIGR01870">
    <property type="entry name" value="cas_TM1810_Csm2"/>
    <property type="match status" value="1"/>
</dbReference>
<dbReference type="GO" id="GO:0003723">
    <property type="term" value="F:RNA binding"/>
    <property type="evidence" value="ECO:0007669"/>
    <property type="project" value="UniProtKB-KW"/>
</dbReference>
<sequence length="128" mass="14892">MRINNDNYVEKAEQVILQMPTKTKQGKTVNNLTTSKIRSLLAMTADIYNQVINSQEEQLNSDICGQIQYLRVRFVYEAGREPAVKRLVEKAELLEILQEIQGKRSNYILFSHYMEALTAFHRFHNGKD</sequence>
<evidence type="ECO:0000313" key="8">
    <source>
        <dbReference type="Proteomes" id="UP000823927"/>
    </source>
</evidence>
<keyword evidence="5" id="KW-0051">Antiviral defense</keyword>
<name>A0A9D1F580_9FIRM</name>
<dbReference type="GO" id="GO:0051607">
    <property type="term" value="P:defense response to virus"/>
    <property type="evidence" value="ECO:0007669"/>
    <property type="project" value="UniProtKB-KW"/>
</dbReference>
<gene>
    <name evidence="7" type="primary">csm2</name>
    <name evidence="7" type="ORF">IAB46_09565</name>
</gene>
<accession>A0A9D1F580</accession>
<comment type="caution">
    <text evidence="7">The sequence shown here is derived from an EMBL/GenBank/DDBJ whole genome shotgun (WGS) entry which is preliminary data.</text>
</comment>
<dbReference type="InterPro" id="IPR010149">
    <property type="entry name" value="CRISPR-assoc_prot_Csm2_III-A"/>
</dbReference>
<keyword evidence="4" id="KW-0694">RNA-binding</keyword>
<dbReference type="AlphaFoldDB" id="A0A9D1F580"/>
<evidence type="ECO:0000256" key="2">
    <source>
        <dbReference type="ARBA" id="ARBA00006896"/>
    </source>
</evidence>
<evidence type="ECO:0000256" key="3">
    <source>
        <dbReference type="ARBA" id="ARBA00016118"/>
    </source>
</evidence>
<evidence type="ECO:0000256" key="5">
    <source>
        <dbReference type="ARBA" id="ARBA00023118"/>
    </source>
</evidence>
<evidence type="ECO:0000256" key="6">
    <source>
        <dbReference type="ARBA" id="ARBA00031723"/>
    </source>
</evidence>
<dbReference type="Proteomes" id="UP000823927">
    <property type="component" value="Unassembled WGS sequence"/>
</dbReference>
<evidence type="ECO:0000313" key="7">
    <source>
        <dbReference type="EMBL" id="HIS47778.1"/>
    </source>
</evidence>